<proteinExistence type="predicted"/>
<protein>
    <recommendedName>
        <fullName evidence="4">Ricin B lectin domain-containing protein</fullName>
    </recommendedName>
</protein>
<evidence type="ECO:0000256" key="1">
    <source>
        <dbReference type="SAM" id="SignalP"/>
    </source>
</evidence>
<organism evidence="2 3">
    <name type="scientific">Aspergillus transmontanensis</name>
    <dbReference type="NCBI Taxonomy" id="1034304"/>
    <lineage>
        <taxon>Eukaryota</taxon>
        <taxon>Fungi</taxon>
        <taxon>Dikarya</taxon>
        <taxon>Ascomycota</taxon>
        <taxon>Pezizomycotina</taxon>
        <taxon>Eurotiomycetes</taxon>
        <taxon>Eurotiomycetidae</taxon>
        <taxon>Eurotiales</taxon>
        <taxon>Aspergillaceae</taxon>
        <taxon>Aspergillus</taxon>
        <taxon>Aspergillus subgen. Circumdati</taxon>
    </lineage>
</organism>
<dbReference type="CDD" id="cd00161">
    <property type="entry name" value="beta-trefoil_Ricin-like"/>
    <property type="match status" value="1"/>
</dbReference>
<evidence type="ECO:0000313" key="3">
    <source>
        <dbReference type="Proteomes" id="UP000325433"/>
    </source>
</evidence>
<feature type="signal peptide" evidence="1">
    <location>
        <begin position="1"/>
        <end position="19"/>
    </location>
</feature>
<evidence type="ECO:0008006" key="4">
    <source>
        <dbReference type="Google" id="ProtNLM"/>
    </source>
</evidence>
<dbReference type="EMBL" id="ML738353">
    <property type="protein sequence ID" value="KAE8310459.1"/>
    <property type="molecule type" value="Genomic_DNA"/>
</dbReference>
<dbReference type="Gene3D" id="2.80.10.50">
    <property type="match status" value="1"/>
</dbReference>
<keyword evidence="1" id="KW-0732">Signal</keyword>
<dbReference type="Proteomes" id="UP000325433">
    <property type="component" value="Unassembled WGS sequence"/>
</dbReference>
<gene>
    <name evidence="2" type="ORF">BDV41DRAFT_590355</name>
</gene>
<dbReference type="AlphaFoldDB" id="A0A5N6VRA4"/>
<sequence length="144" mass="15799">MKASTMLGFLGMLCSQALALELDGTYTVASAGTQLYLEDISGQIFFEEGDPQTWFFIEAETDRYAIVNGVTNQYINCGSTAGAVCKTSNVAQLFQIDNISDNIYTFLEPVSELLLHRTSDNQLDLSLPTPTNDESFELTQASCK</sequence>
<accession>A0A5N6VRA4</accession>
<evidence type="ECO:0000313" key="2">
    <source>
        <dbReference type="EMBL" id="KAE8310459.1"/>
    </source>
</evidence>
<reference evidence="3" key="1">
    <citation type="submission" date="2019-04" db="EMBL/GenBank/DDBJ databases">
        <title>Friends and foes A comparative genomics studyof 23 Aspergillus species from section Flavi.</title>
        <authorList>
            <consortium name="DOE Joint Genome Institute"/>
            <person name="Kjaerbolling I."/>
            <person name="Vesth T."/>
            <person name="Frisvad J.C."/>
            <person name="Nybo J.L."/>
            <person name="Theobald S."/>
            <person name="Kildgaard S."/>
            <person name="Isbrandt T."/>
            <person name="Kuo A."/>
            <person name="Sato A."/>
            <person name="Lyhne E.K."/>
            <person name="Kogle M.E."/>
            <person name="Wiebenga A."/>
            <person name="Kun R.S."/>
            <person name="Lubbers R.J."/>
            <person name="Makela M.R."/>
            <person name="Barry K."/>
            <person name="Chovatia M."/>
            <person name="Clum A."/>
            <person name="Daum C."/>
            <person name="Haridas S."/>
            <person name="He G."/>
            <person name="LaButti K."/>
            <person name="Lipzen A."/>
            <person name="Mondo S."/>
            <person name="Riley R."/>
            <person name="Salamov A."/>
            <person name="Simmons B.A."/>
            <person name="Magnuson J.K."/>
            <person name="Henrissat B."/>
            <person name="Mortensen U.H."/>
            <person name="Larsen T.O."/>
            <person name="Devries R.P."/>
            <person name="Grigoriev I.V."/>
            <person name="Machida M."/>
            <person name="Baker S.E."/>
            <person name="Andersen M.R."/>
        </authorList>
    </citation>
    <scope>NUCLEOTIDE SEQUENCE [LARGE SCALE GENOMIC DNA]</scope>
    <source>
        <strain evidence="3">CBS 130015</strain>
    </source>
</reference>
<keyword evidence="3" id="KW-1185">Reference proteome</keyword>
<feature type="chain" id="PRO_5024921106" description="Ricin B lectin domain-containing protein" evidence="1">
    <location>
        <begin position="20"/>
        <end position="144"/>
    </location>
</feature>
<name>A0A5N6VRA4_9EURO</name>
<dbReference type="InterPro" id="IPR035992">
    <property type="entry name" value="Ricin_B-like_lectins"/>
</dbReference>
<dbReference type="SUPFAM" id="SSF50370">
    <property type="entry name" value="Ricin B-like lectins"/>
    <property type="match status" value="1"/>
</dbReference>